<gene>
    <name evidence="3" type="ORF">FSP39_021758</name>
</gene>
<dbReference type="Pfam" id="PF12796">
    <property type="entry name" value="Ank_2"/>
    <property type="match status" value="3"/>
</dbReference>
<protein>
    <recommendedName>
        <fullName evidence="2">SOCS box domain-containing protein</fullName>
    </recommendedName>
</protein>
<dbReference type="PROSITE" id="PS50088">
    <property type="entry name" value="ANK_REPEAT"/>
    <property type="match status" value="4"/>
</dbReference>
<dbReference type="InterPro" id="IPR002110">
    <property type="entry name" value="Ankyrin_rpt"/>
</dbReference>
<dbReference type="PANTHER" id="PTHR46224:SF64">
    <property type="entry name" value="IQ MOTIF AND ANKYRIN REPEAT DOMAIN-CONTAINING PROTEIN 1"/>
    <property type="match status" value="1"/>
</dbReference>
<proteinExistence type="predicted"/>
<feature type="repeat" description="ANK" evidence="1">
    <location>
        <begin position="142"/>
        <end position="174"/>
    </location>
</feature>
<dbReference type="EMBL" id="VSWD01000009">
    <property type="protein sequence ID" value="KAK3093917.1"/>
    <property type="molecule type" value="Genomic_DNA"/>
</dbReference>
<comment type="caution">
    <text evidence="3">The sequence shown here is derived from an EMBL/GenBank/DDBJ whole genome shotgun (WGS) entry which is preliminary data.</text>
</comment>
<feature type="domain" description="SOCS box" evidence="2">
    <location>
        <begin position="529"/>
        <end position="573"/>
    </location>
</feature>
<evidence type="ECO:0000313" key="4">
    <source>
        <dbReference type="Proteomes" id="UP001186944"/>
    </source>
</evidence>
<name>A0AA88XXX5_PINIB</name>
<dbReference type="SMART" id="SM00969">
    <property type="entry name" value="SOCS_box"/>
    <property type="match status" value="1"/>
</dbReference>
<feature type="repeat" description="ANK" evidence="1">
    <location>
        <begin position="42"/>
        <end position="75"/>
    </location>
</feature>
<dbReference type="PROSITE" id="PS50297">
    <property type="entry name" value="ANK_REP_REGION"/>
    <property type="match status" value="4"/>
</dbReference>
<keyword evidence="1" id="KW-0040">ANK repeat</keyword>
<keyword evidence="4" id="KW-1185">Reference proteome</keyword>
<dbReference type="Pfam" id="PF07525">
    <property type="entry name" value="SOCS_box"/>
    <property type="match status" value="1"/>
</dbReference>
<dbReference type="SUPFAM" id="SSF48403">
    <property type="entry name" value="Ankyrin repeat"/>
    <property type="match status" value="2"/>
</dbReference>
<evidence type="ECO:0000256" key="1">
    <source>
        <dbReference type="PROSITE-ProRule" id="PRU00023"/>
    </source>
</evidence>
<reference evidence="3" key="1">
    <citation type="submission" date="2019-08" db="EMBL/GenBank/DDBJ databases">
        <title>The improved chromosome-level genome for the pearl oyster Pinctada fucata martensii using PacBio sequencing and Hi-C.</title>
        <authorList>
            <person name="Zheng Z."/>
        </authorList>
    </citation>
    <scope>NUCLEOTIDE SEQUENCE</scope>
    <source>
        <strain evidence="3">ZZ-2019</strain>
        <tissue evidence="3">Adductor muscle</tissue>
    </source>
</reference>
<feature type="repeat" description="ANK" evidence="1">
    <location>
        <begin position="76"/>
        <end position="108"/>
    </location>
</feature>
<dbReference type="PROSITE" id="PS50225">
    <property type="entry name" value="SOCS"/>
    <property type="match status" value="1"/>
</dbReference>
<organism evidence="3 4">
    <name type="scientific">Pinctada imbricata</name>
    <name type="common">Atlantic pearl-oyster</name>
    <name type="synonym">Pinctada martensii</name>
    <dbReference type="NCBI Taxonomy" id="66713"/>
    <lineage>
        <taxon>Eukaryota</taxon>
        <taxon>Metazoa</taxon>
        <taxon>Spiralia</taxon>
        <taxon>Lophotrochozoa</taxon>
        <taxon>Mollusca</taxon>
        <taxon>Bivalvia</taxon>
        <taxon>Autobranchia</taxon>
        <taxon>Pteriomorphia</taxon>
        <taxon>Pterioida</taxon>
        <taxon>Pterioidea</taxon>
        <taxon>Pteriidae</taxon>
        <taxon>Pinctada</taxon>
    </lineage>
</organism>
<sequence>MDFTESYQDTCSTVGLAAREGDLGLMQDLIWHGRPCDVRDNRGWTPLHEAAFRGHSGCLDLLLRQEGTDVTWKSHDGNTALILAARGGHMECVRTLVEHDADVNATTKEDFSPLWEAVQAESLDCVRCLLRRGAEINHQVYTGYTPLHLAAEKGYGAILAYLIGHGARLDIEADYKLTPIFLASQYGHSGCLKVMLRMARERGQLSLVNKTTRDNATPLLIAAQQGYEDCLTLLLTAGADPNIPIEEYNAVAAHFAIYKDHPRCLQILLPVTTKESLFDNVDPSMHPLLLSLQLENTTCLEILIAAGMNAKERLPLDFDEVGNDQDQELFCRTLGYSSKASILCHIGYSWPLKGVEFLLRAGLPCNPEDSNEVPPLLVSIARGASELFHLLLHYGANPNIYHSKIHGNLVALLSLKSDLRCQNIVTDPQTGMDRSLYARFLSNMIISGGEVSSCLQPRSGANVLFNGDFVNNFDIYDVLKECTASNNIFPVLTFMYLFSCNVSLEEDLIKMALKPEWINFFFKLAESSHTLAHTCRRTLVLSLVKSRQYKHDLLQELPIPALLKDFILFMDTELGDKLSEMIADSFYFYHMRQPIKREVTFTSEEAEHS</sequence>
<feature type="repeat" description="ANK" evidence="1">
    <location>
        <begin position="214"/>
        <end position="246"/>
    </location>
</feature>
<dbReference type="InterPro" id="IPR051616">
    <property type="entry name" value="Cul2-RING_E3_ligase_SR"/>
</dbReference>
<dbReference type="Gene3D" id="1.25.40.20">
    <property type="entry name" value="Ankyrin repeat-containing domain"/>
    <property type="match status" value="2"/>
</dbReference>
<evidence type="ECO:0000313" key="3">
    <source>
        <dbReference type="EMBL" id="KAK3093917.1"/>
    </source>
</evidence>
<dbReference type="InterPro" id="IPR001496">
    <property type="entry name" value="SOCS_box"/>
</dbReference>
<dbReference type="SMART" id="SM00248">
    <property type="entry name" value="ANK"/>
    <property type="match status" value="8"/>
</dbReference>
<dbReference type="PRINTS" id="PR01415">
    <property type="entry name" value="ANKYRIN"/>
</dbReference>
<dbReference type="Proteomes" id="UP001186944">
    <property type="component" value="Unassembled WGS sequence"/>
</dbReference>
<accession>A0AA88XXX5</accession>
<dbReference type="AlphaFoldDB" id="A0AA88XXX5"/>
<evidence type="ECO:0000259" key="2">
    <source>
        <dbReference type="PROSITE" id="PS50225"/>
    </source>
</evidence>
<dbReference type="PANTHER" id="PTHR46224">
    <property type="entry name" value="ANKYRIN REPEAT FAMILY PROTEIN"/>
    <property type="match status" value="1"/>
</dbReference>
<dbReference type="InterPro" id="IPR036770">
    <property type="entry name" value="Ankyrin_rpt-contain_sf"/>
</dbReference>